<comment type="similarity">
    <text evidence="1">Belongs to the peptidase M20A family.</text>
</comment>
<dbReference type="Pfam" id="PF01546">
    <property type="entry name" value="Peptidase_M20"/>
    <property type="match status" value="1"/>
</dbReference>
<dbReference type="GO" id="GO:0004181">
    <property type="term" value="F:metallocarboxypeptidase activity"/>
    <property type="evidence" value="ECO:0007669"/>
    <property type="project" value="InterPro"/>
</dbReference>
<dbReference type="EMBL" id="PJEX01000355">
    <property type="protein sequence ID" value="TKW50858.1"/>
    <property type="molecule type" value="Genomic_DNA"/>
</dbReference>
<feature type="compositionally biased region" description="Low complexity" evidence="8">
    <location>
        <begin position="211"/>
        <end position="228"/>
    </location>
</feature>
<reference evidence="10 11" key="1">
    <citation type="journal article" date="2019" name="PLoS ONE">
        <title>Comparative genome analysis indicates high evolutionary potential of pathogenicity genes in Colletotrichum tanaceti.</title>
        <authorList>
            <person name="Lelwala R.V."/>
            <person name="Korhonen P.K."/>
            <person name="Young N.D."/>
            <person name="Scott J.B."/>
            <person name="Ades P.A."/>
            <person name="Gasser R.B."/>
            <person name="Taylor P.W.J."/>
        </authorList>
    </citation>
    <scope>NUCLEOTIDE SEQUENCE [LARGE SCALE GENOMIC DNA]</scope>
    <source>
        <strain evidence="10">BRIP57314</strain>
    </source>
</reference>
<gene>
    <name evidence="10" type="ORF">CTA1_2747</name>
</gene>
<dbReference type="InterPro" id="IPR036264">
    <property type="entry name" value="Bact_exopeptidase_dim_dom"/>
</dbReference>
<dbReference type="PIRSF" id="PIRSF037217">
    <property type="entry name" value="Carboxypeptidase_S"/>
    <property type="match status" value="1"/>
</dbReference>
<dbReference type="PANTHER" id="PTHR45962:SF1">
    <property type="entry name" value="N-FATTY-ACYL-AMINO ACID SYNTHASE_HYDROLASE PM20D1"/>
    <property type="match status" value="1"/>
</dbReference>
<keyword evidence="4" id="KW-0378">Hydrolase</keyword>
<sequence>MRSQHLLLALFSAASSPLASATSPFYTDTQQQQQQHRQQRPIIDTAAASDFKCDLPPPVTPSDGLPSAADLFSSPDAVRKQVERHTALVRVPSICYDDLGDFDKDDRWRVFYDLHDVLKKTYPVFHARAELVKVNTFGLVYTLRGTDPSLKPILLAAHQDVVPVADAATWTHPPFSAHFDGEWMWGRGVSDDKNSFTALLSALETLLSQQPAATPGGRASSSSSSSSSSGGGDGGQWAPTRTIILASGFDEECSGARGAGHIAVHLQRLWGNDSMALVLDEGGMGLQLLQDEDDDGRRTRTLYALPAVTEKGHVDIWLDLHVTGGHSSVPFPHTGIGIVSEMVVALESRPYDPELTTASPLYEHMVCQARYSPGAQPRVTELLESGDLDALAAELVAVDRPTHYRLATSQSVDYFQAGQKINAMPEKVRVGVNYRVAPQNSIPEIQHNVVAYVSGIAEKYGIAVKAFEGDDDYEEYARHAATSGNLGRRTEKPYDDDAVKPLYDVDYNGTLYLSRTQATLPAPLSPTKGPVWDLFSGTLQSSFAFDGGKVVPVGELMTGNTDTRHYLNLSPNVYRFVPIRSGATVNAHTIDERIQISAHMEILRFYYDLIRNFDAAKI</sequence>
<dbReference type="GO" id="GO:0046872">
    <property type="term" value="F:metal ion binding"/>
    <property type="evidence" value="ECO:0007669"/>
    <property type="project" value="UniProtKB-KW"/>
</dbReference>
<feature type="binding site" evidence="7">
    <location>
        <position position="280"/>
    </location>
    <ligand>
        <name>Zn(2+)</name>
        <dbReference type="ChEBI" id="CHEBI:29105"/>
        <label>2</label>
    </ligand>
</feature>
<evidence type="ECO:0000256" key="4">
    <source>
        <dbReference type="ARBA" id="ARBA00022801"/>
    </source>
</evidence>
<proteinExistence type="inferred from homology"/>
<dbReference type="InterPro" id="IPR017141">
    <property type="entry name" value="Pept_M20_carboxypep"/>
</dbReference>
<dbReference type="Gene3D" id="1.10.150.900">
    <property type="match status" value="1"/>
</dbReference>
<evidence type="ECO:0000256" key="1">
    <source>
        <dbReference type="ARBA" id="ARBA00006247"/>
    </source>
</evidence>
<feature type="active site" evidence="6">
    <location>
        <position position="160"/>
    </location>
</feature>
<evidence type="ECO:0000256" key="6">
    <source>
        <dbReference type="PIRSR" id="PIRSR037217-1"/>
    </source>
</evidence>
<feature type="binding site" evidence="7">
    <location>
        <position position="158"/>
    </location>
    <ligand>
        <name>Zn(2+)</name>
        <dbReference type="ChEBI" id="CHEBI:29105"/>
        <label>2</label>
    </ligand>
</feature>
<evidence type="ECO:0000256" key="8">
    <source>
        <dbReference type="SAM" id="MobiDB-lite"/>
    </source>
</evidence>
<feature type="binding site" evidence="7">
    <location>
        <position position="191"/>
    </location>
    <ligand>
        <name>Zn(2+)</name>
        <dbReference type="ChEBI" id="CHEBI:29105"/>
        <label>2</label>
    </ligand>
</feature>
<evidence type="ECO:0000313" key="11">
    <source>
        <dbReference type="Proteomes" id="UP000310108"/>
    </source>
</evidence>
<dbReference type="SUPFAM" id="SSF53187">
    <property type="entry name" value="Zn-dependent exopeptidases"/>
    <property type="match status" value="1"/>
</dbReference>
<keyword evidence="3 7" id="KW-0479">Metal-binding</keyword>
<name>A0A4U6X620_9PEZI</name>
<protein>
    <submittedName>
        <fullName evidence="10">Putative carboxypeptidase C24C9.08</fullName>
    </submittedName>
</protein>
<keyword evidence="5 7" id="KW-0862">Zinc</keyword>
<feature type="region of interest" description="Disordered" evidence="8">
    <location>
        <begin position="211"/>
        <end position="237"/>
    </location>
</feature>
<dbReference type="CDD" id="cd05674">
    <property type="entry name" value="M20_yscS"/>
    <property type="match status" value="1"/>
</dbReference>
<dbReference type="InterPro" id="IPR001261">
    <property type="entry name" value="ArgE/DapE_CS"/>
</dbReference>
<feature type="binding site" evidence="7">
    <location>
        <position position="588"/>
    </location>
    <ligand>
        <name>Zn(2+)</name>
        <dbReference type="ChEBI" id="CHEBI:29105"/>
        <label>1</label>
    </ligand>
</feature>
<evidence type="ECO:0000256" key="5">
    <source>
        <dbReference type="ARBA" id="ARBA00022833"/>
    </source>
</evidence>
<dbReference type="PANTHER" id="PTHR45962">
    <property type="entry name" value="N-FATTY-ACYL-AMINO ACID SYNTHASE/HYDROLASE PM20D1"/>
    <property type="match status" value="1"/>
</dbReference>
<feature type="chain" id="PRO_5020924174" evidence="9">
    <location>
        <begin position="22"/>
        <end position="618"/>
    </location>
</feature>
<comment type="caution">
    <text evidence="10">The sequence shown here is derived from an EMBL/GenBank/DDBJ whole genome shotgun (WGS) entry which is preliminary data.</text>
</comment>
<feature type="binding site" evidence="7">
    <location>
        <position position="252"/>
    </location>
    <ligand>
        <name>Zn(2+)</name>
        <dbReference type="ChEBI" id="CHEBI:29105"/>
        <label>1</label>
    </ligand>
</feature>
<dbReference type="GO" id="GO:0051603">
    <property type="term" value="P:proteolysis involved in protein catabolic process"/>
    <property type="evidence" value="ECO:0007669"/>
    <property type="project" value="TreeGrafter"/>
</dbReference>
<dbReference type="InterPro" id="IPR047177">
    <property type="entry name" value="Pept_M20A"/>
</dbReference>
<dbReference type="GO" id="GO:0000328">
    <property type="term" value="C:fungal-type vacuole lumen"/>
    <property type="evidence" value="ECO:0007669"/>
    <property type="project" value="TreeGrafter"/>
</dbReference>
<keyword evidence="9" id="KW-0732">Signal</keyword>
<keyword evidence="11" id="KW-1185">Reference proteome</keyword>
<evidence type="ECO:0000256" key="7">
    <source>
        <dbReference type="PIRSR" id="PIRSR037217-2"/>
    </source>
</evidence>
<evidence type="ECO:0000256" key="3">
    <source>
        <dbReference type="ARBA" id="ARBA00022723"/>
    </source>
</evidence>
<dbReference type="AlphaFoldDB" id="A0A4U6X620"/>
<dbReference type="PROSITE" id="PS00758">
    <property type="entry name" value="ARGE_DAPE_CPG2_1"/>
    <property type="match status" value="1"/>
</dbReference>
<evidence type="ECO:0000313" key="10">
    <source>
        <dbReference type="EMBL" id="TKW50858.1"/>
    </source>
</evidence>
<organism evidence="10 11">
    <name type="scientific">Colletotrichum tanaceti</name>
    <dbReference type="NCBI Taxonomy" id="1306861"/>
    <lineage>
        <taxon>Eukaryota</taxon>
        <taxon>Fungi</taxon>
        <taxon>Dikarya</taxon>
        <taxon>Ascomycota</taxon>
        <taxon>Pezizomycotina</taxon>
        <taxon>Sordariomycetes</taxon>
        <taxon>Hypocreomycetidae</taxon>
        <taxon>Glomerellales</taxon>
        <taxon>Glomerellaceae</taxon>
        <taxon>Colletotrichum</taxon>
        <taxon>Colletotrichum destructivum species complex</taxon>
    </lineage>
</organism>
<dbReference type="STRING" id="1306861.A0A4U6X620"/>
<feature type="active site" description="Proton acceptor" evidence="6">
    <location>
        <position position="251"/>
    </location>
</feature>
<dbReference type="Gene3D" id="3.30.70.360">
    <property type="match status" value="1"/>
</dbReference>
<keyword evidence="10" id="KW-0121">Carboxypeptidase</keyword>
<feature type="signal peptide" evidence="9">
    <location>
        <begin position="1"/>
        <end position="21"/>
    </location>
</feature>
<dbReference type="SUPFAM" id="SSF55031">
    <property type="entry name" value="Bacterial exopeptidase dimerisation domain"/>
    <property type="match status" value="1"/>
</dbReference>
<feature type="binding site" evidence="7">
    <location>
        <position position="191"/>
    </location>
    <ligand>
        <name>Zn(2+)</name>
        <dbReference type="ChEBI" id="CHEBI:29105"/>
        <label>1</label>
    </ligand>
</feature>
<dbReference type="Proteomes" id="UP000310108">
    <property type="component" value="Unassembled WGS sequence"/>
</dbReference>
<evidence type="ECO:0000256" key="2">
    <source>
        <dbReference type="ARBA" id="ARBA00022670"/>
    </source>
</evidence>
<keyword evidence="2" id="KW-0645">Protease</keyword>
<dbReference type="InterPro" id="IPR002933">
    <property type="entry name" value="Peptidase_M20"/>
</dbReference>
<evidence type="ECO:0000256" key="9">
    <source>
        <dbReference type="SAM" id="SignalP"/>
    </source>
</evidence>
<accession>A0A4U6X620</accession>
<dbReference type="Gene3D" id="3.40.630.10">
    <property type="entry name" value="Zn peptidases"/>
    <property type="match status" value="1"/>
</dbReference>